<keyword evidence="5" id="KW-1185">Reference proteome</keyword>
<dbReference type="SUPFAM" id="SSF111347">
    <property type="entry name" value="Rap/Ran-GAP"/>
    <property type="match status" value="1"/>
</dbReference>
<protein>
    <submittedName>
        <fullName evidence="4">Rap1 GTPase-activating protein 2</fullName>
    </submittedName>
</protein>
<reference evidence="4" key="1">
    <citation type="journal article" date="2020" name="Fungal Divers.">
        <title>Resolving the Mortierellaceae phylogeny through synthesis of multi-gene phylogenetics and phylogenomics.</title>
        <authorList>
            <person name="Vandepol N."/>
            <person name="Liber J."/>
            <person name="Desiro A."/>
            <person name="Na H."/>
            <person name="Kennedy M."/>
            <person name="Barry K."/>
            <person name="Grigoriev I.V."/>
            <person name="Miller A.N."/>
            <person name="O'Donnell K."/>
            <person name="Stajich J.E."/>
            <person name="Bonito G."/>
        </authorList>
    </citation>
    <scope>NUCLEOTIDE SEQUENCE</scope>
    <source>
        <strain evidence="4">MES-2147</strain>
    </source>
</reference>
<dbReference type="GO" id="GO:0005096">
    <property type="term" value="F:GTPase activator activity"/>
    <property type="evidence" value="ECO:0007669"/>
    <property type="project" value="UniProtKB-KW"/>
</dbReference>
<dbReference type="GO" id="GO:0051056">
    <property type="term" value="P:regulation of small GTPase mediated signal transduction"/>
    <property type="evidence" value="ECO:0007669"/>
    <property type="project" value="InterPro"/>
</dbReference>
<organism evidence="4 5">
    <name type="scientific">Modicella reniformis</name>
    <dbReference type="NCBI Taxonomy" id="1440133"/>
    <lineage>
        <taxon>Eukaryota</taxon>
        <taxon>Fungi</taxon>
        <taxon>Fungi incertae sedis</taxon>
        <taxon>Mucoromycota</taxon>
        <taxon>Mortierellomycotina</taxon>
        <taxon>Mortierellomycetes</taxon>
        <taxon>Mortierellales</taxon>
        <taxon>Mortierellaceae</taxon>
        <taxon>Modicella</taxon>
    </lineage>
</organism>
<dbReference type="OrthoDB" id="2499658at2759"/>
<accession>A0A9P6LSM8</accession>
<name>A0A9P6LSM8_9FUNG</name>
<evidence type="ECO:0000313" key="4">
    <source>
        <dbReference type="EMBL" id="KAF9935533.1"/>
    </source>
</evidence>
<evidence type="ECO:0000256" key="1">
    <source>
        <dbReference type="ARBA" id="ARBA00022468"/>
    </source>
</evidence>
<feature type="non-terminal residue" evidence="4">
    <location>
        <position position="374"/>
    </location>
</feature>
<evidence type="ECO:0000313" key="5">
    <source>
        <dbReference type="Proteomes" id="UP000749646"/>
    </source>
</evidence>
<dbReference type="InterPro" id="IPR000331">
    <property type="entry name" value="Rap/Ran_GAP_dom"/>
</dbReference>
<dbReference type="PANTHER" id="PTHR15711:SF22">
    <property type="entry name" value="RAP-GAP DOMAIN-CONTAINING PROTEIN"/>
    <property type="match status" value="1"/>
</dbReference>
<sequence>MYHVSTLLPHNTDDRQQIQRKRHIGNDIVCIIFVDGDQPIIPNAIRSQFLHIFVVIHPVPLPDGTTGYAATIVCDEQVPEFGPPLPDPPIFKTPQELRAFLLCKMINGENAACKAPRLIKPHQRVRSGMLENLVAKANTLTKEKDSDKKLAKQQKAMAAAAAHSHSAVSTPGSSSYSTSQSSAANINTPSTILPMAPHQWHHPHECQSHQCHPGVHENDGYFRCCTAPPASPSMSVIDDHYLHATNNRKAGGSPGHWTTAASIFRTRRVSSTADFPKLDSKLIAGKEKENRDMSGTTSPDHLHAVPTHSQQRDCSQDGPEHIESLISPTSHPLPPHIQTLASAAIVGETNHIDASMTIEKDMFTVEPSGNSSRD</sequence>
<evidence type="ECO:0000256" key="2">
    <source>
        <dbReference type="SAM" id="MobiDB-lite"/>
    </source>
</evidence>
<keyword evidence="1" id="KW-0343">GTPase activation</keyword>
<dbReference type="PANTHER" id="PTHR15711">
    <property type="entry name" value="RAP GTPASE-ACTIVATING PROTEIN"/>
    <property type="match status" value="1"/>
</dbReference>
<dbReference type="AlphaFoldDB" id="A0A9P6LSM8"/>
<feature type="compositionally biased region" description="Basic and acidic residues" evidence="2">
    <location>
        <begin position="310"/>
        <end position="323"/>
    </location>
</feature>
<evidence type="ECO:0000259" key="3">
    <source>
        <dbReference type="PROSITE" id="PS50085"/>
    </source>
</evidence>
<dbReference type="EMBL" id="JAAAHW010009867">
    <property type="protein sequence ID" value="KAF9935533.1"/>
    <property type="molecule type" value="Genomic_DNA"/>
</dbReference>
<feature type="domain" description="Rap-GAP" evidence="3">
    <location>
        <begin position="1"/>
        <end position="133"/>
    </location>
</feature>
<comment type="caution">
    <text evidence="4">The sequence shown here is derived from an EMBL/GenBank/DDBJ whole genome shotgun (WGS) entry which is preliminary data.</text>
</comment>
<dbReference type="InterPro" id="IPR050989">
    <property type="entry name" value="Rap1_Ran_GAP"/>
</dbReference>
<dbReference type="InterPro" id="IPR035974">
    <property type="entry name" value="Rap/Ran-GAP_sf"/>
</dbReference>
<gene>
    <name evidence="4" type="primary">RAP1GAP2</name>
    <name evidence="4" type="ORF">BGZ65_003303</name>
</gene>
<feature type="compositionally biased region" description="Low complexity" evidence="2">
    <location>
        <begin position="156"/>
        <end position="184"/>
    </location>
</feature>
<feature type="region of interest" description="Disordered" evidence="2">
    <location>
        <begin position="156"/>
        <end position="189"/>
    </location>
</feature>
<dbReference type="Pfam" id="PF02145">
    <property type="entry name" value="Rap_GAP"/>
    <property type="match status" value="1"/>
</dbReference>
<feature type="region of interest" description="Disordered" evidence="2">
    <location>
        <begin position="287"/>
        <end position="336"/>
    </location>
</feature>
<dbReference type="Proteomes" id="UP000749646">
    <property type="component" value="Unassembled WGS sequence"/>
</dbReference>
<dbReference type="Gene3D" id="3.40.50.11210">
    <property type="entry name" value="Rap/Ran-GAP"/>
    <property type="match status" value="1"/>
</dbReference>
<dbReference type="GO" id="GO:0005737">
    <property type="term" value="C:cytoplasm"/>
    <property type="evidence" value="ECO:0007669"/>
    <property type="project" value="TreeGrafter"/>
</dbReference>
<proteinExistence type="predicted"/>
<dbReference type="PROSITE" id="PS50085">
    <property type="entry name" value="RAPGAP"/>
    <property type="match status" value="1"/>
</dbReference>